<feature type="region of interest" description="Disordered" evidence="1">
    <location>
        <begin position="1"/>
        <end position="50"/>
    </location>
</feature>
<organism evidence="2">
    <name type="scientific">Ornithodoros turicata</name>
    <dbReference type="NCBI Taxonomy" id="34597"/>
    <lineage>
        <taxon>Eukaryota</taxon>
        <taxon>Metazoa</taxon>
        <taxon>Ecdysozoa</taxon>
        <taxon>Arthropoda</taxon>
        <taxon>Chelicerata</taxon>
        <taxon>Arachnida</taxon>
        <taxon>Acari</taxon>
        <taxon>Parasitiformes</taxon>
        <taxon>Ixodida</taxon>
        <taxon>Ixodoidea</taxon>
        <taxon>Argasidae</taxon>
        <taxon>Ornithodorinae</taxon>
        <taxon>Ornithodoros</taxon>
    </lineage>
</organism>
<proteinExistence type="predicted"/>
<evidence type="ECO:0000313" key="2">
    <source>
        <dbReference type="EMBL" id="MBY04805.1"/>
    </source>
</evidence>
<evidence type="ECO:0000256" key="1">
    <source>
        <dbReference type="SAM" id="MobiDB-lite"/>
    </source>
</evidence>
<protein>
    <submittedName>
        <fullName evidence="2">Putative mucin</fullName>
    </submittedName>
</protein>
<feature type="compositionally biased region" description="Basic residues" evidence="1">
    <location>
        <begin position="1"/>
        <end position="13"/>
    </location>
</feature>
<name>A0A2R5L5P6_9ACAR</name>
<feature type="compositionally biased region" description="Basic residues" evidence="1">
    <location>
        <begin position="21"/>
        <end position="34"/>
    </location>
</feature>
<dbReference type="EMBL" id="GGLE01000679">
    <property type="protein sequence ID" value="MBY04805.1"/>
    <property type="molecule type" value="Transcribed_RNA"/>
</dbReference>
<sequence>MPSSGKSRRHRKSRATDSKHGKTKGGTHNHHQSQKLHIPVQDTPPLPADAMEVTTPLSSIVEPLTPVFEPNDPDNPAFNTFNYWKTPFPSVDLDVLME</sequence>
<reference evidence="2" key="1">
    <citation type="submission" date="2018-03" db="EMBL/GenBank/DDBJ databases">
        <title>The relapsing fever spirochete Borrelia turicatae persists in the highly oxidative environment of its soft-bodied tick vector.</title>
        <authorList>
            <person name="Bourret T.J."/>
            <person name="Boyle W.K."/>
            <person name="Valenzuela J.G."/>
            <person name="Oliveira F."/>
            <person name="Lopez J.E."/>
        </authorList>
    </citation>
    <scope>NUCLEOTIDE SEQUENCE</scope>
    <source>
        <strain evidence="2">Kansas strain/isolate</strain>
        <tissue evidence="2">Salivary glands</tissue>
    </source>
</reference>
<accession>A0A2R5L5P6</accession>
<dbReference type="AlphaFoldDB" id="A0A2R5L5P6"/>